<sequence length="721" mass="79191">MLGWQDSRPLSVAISNDRAKRLADKPGIKTIADAVLNFPVTYARLGSPQGLDELRVGEKYTCAGEILSVGEKDNHSGRGPRKFLAFTFTDGVRTFRSALFGNVAYHRKRIKRGSMMLLHGKLSEFNGQWELKNPSYVSILPALDAEFGMFGPLKTIVDVMGSETAAQELLAKPWMAGYKRRPGTSTAEMLGVMDHVLRVMDEPGEFLPLPRRNPGAPAWPTDEKGRPLISFADALRHIHQPREAGPEPARRRLKFNEALELQLVMALRRNDATKRTGMALAPGANVEKLIAGLPFDLSAGQKMALEDIGSRLGGTTPANLLLHGEVGSGKTMVALISMLWAVDSGYQCAFIAPTEILAVQHARSLVKMLENTDVRVSVLVGSQKQADKQRTLLDLVSGQTDIVVGTHAVIQDSVEFYRLGMVIVDEQHRFGVQQRNKLRESAPVDATPHMMVMTATPIPRTVGMTMFGDLTPITLVGKPGGRGAIETVVVPADKHRWVRRAWERMGEELKAGGQAYVVAPRIEGHSGVEQWCERIATEKLPGCRVAMLHGKMDPADKDQVMQDFAAGKIDVLVATTVIEVGVDVPNASMMMILEAENFGFSQLHQLRGRIGRGRRDSLCLLHTTAAPDSPSFHRLQVVAQSNDGFRLAEEDLKMRTEGDILGQDQSGRSARRASLLDLSTDGEIIESARDYAEALVAYDEQLARSLVVDIEIDDQDYIEKS</sequence>
<evidence type="ECO:0000256" key="3">
    <source>
        <dbReference type="ARBA" id="ARBA00022801"/>
    </source>
</evidence>
<gene>
    <name evidence="10" type="ORF">L8V00_03540</name>
</gene>
<evidence type="ECO:0000256" key="4">
    <source>
        <dbReference type="ARBA" id="ARBA00022806"/>
    </source>
</evidence>
<dbReference type="InterPro" id="IPR047112">
    <property type="entry name" value="RecG/Mfd"/>
</dbReference>
<protein>
    <submittedName>
        <fullName evidence="10">ATP-dependent DNA helicase RecG</fullName>
    </submittedName>
</protein>
<dbReference type="GO" id="GO:0005524">
    <property type="term" value="F:ATP binding"/>
    <property type="evidence" value="ECO:0007669"/>
    <property type="project" value="UniProtKB-KW"/>
</dbReference>
<dbReference type="Pfam" id="PF19833">
    <property type="entry name" value="RecG_dom3_C"/>
    <property type="match status" value="1"/>
</dbReference>
<dbReference type="PANTHER" id="PTHR47964:SF1">
    <property type="entry name" value="ATP-DEPENDENT DNA HELICASE HOMOLOG RECG, CHLOROPLASTIC"/>
    <property type="match status" value="1"/>
</dbReference>
<dbReference type="InterPro" id="IPR014001">
    <property type="entry name" value="Helicase_ATP-bd"/>
</dbReference>
<dbReference type="GO" id="GO:0003678">
    <property type="term" value="F:DNA helicase activity"/>
    <property type="evidence" value="ECO:0007669"/>
    <property type="project" value="TreeGrafter"/>
</dbReference>
<dbReference type="PROSITE" id="PS51194">
    <property type="entry name" value="HELICASE_CTER"/>
    <property type="match status" value="1"/>
</dbReference>
<keyword evidence="5" id="KW-0067">ATP-binding</keyword>
<comment type="caution">
    <text evidence="10">The sequence shown here is derived from an EMBL/GenBank/DDBJ whole genome shotgun (WGS) entry which is preliminary data.</text>
</comment>
<evidence type="ECO:0000313" key="11">
    <source>
        <dbReference type="Proteomes" id="UP001146469"/>
    </source>
</evidence>
<keyword evidence="7" id="KW-0234">DNA repair</keyword>
<evidence type="ECO:0000256" key="5">
    <source>
        <dbReference type="ARBA" id="ARBA00022840"/>
    </source>
</evidence>
<accession>A0A9X3LN02</accession>
<dbReference type="GO" id="GO:0006281">
    <property type="term" value="P:DNA repair"/>
    <property type="evidence" value="ECO:0007669"/>
    <property type="project" value="UniProtKB-KW"/>
</dbReference>
<evidence type="ECO:0000259" key="9">
    <source>
        <dbReference type="PROSITE" id="PS51194"/>
    </source>
</evidence>
<dbReference type="SMART" id="SM00487">
    <property type="entry name" value="DEXDc"/>
    <property type="match status" value="1"/>
</dbReference>
<dbReference type="AlphaFoldDB" id="A0A9X3LN02"/>
<keyword evidence="4 10" id="KW-0347">Helicase</keyword>
<dbReference type="PANTHER" id="PTHR47964">
    <property type="entry name" value="ATP-DEPENDENT DNA HELICASE HOMOLOG RECG, CHLOROPLASTIC"/>
    <property type="match status" value="1"/>
</dbReference>
<dbReference type="CDD" id="cd04488">
    <property type="entry name" value="RecG_wedge_OBF"/>
    <property type="match status" value="1"/>
</dbReference>
<keyword evidence="6" id="KW-0238">DNA-binding</keyword>
<organism evidence="10 11">
    <name type="scientific">Corynebacterium evansiae</name>
    <dbReference type="NCBI Taxonomy" id="2913499"/>
    <lineage>
        <taxon>Bacteria</taxon>
        <taxon>Bacillati</taxon>
        <taxon>Actinomycetota</taxon>
        <taxon>Actinomycetes</taxon>
        <taxon>Mycobacteriales</taxon>
        <taxon>Corynebacteriaceae</taxon>
        <taxon>Corynebacterium</taxon>
    </lineage>
</organism>
<dbReference type="SUPFAM" id="SSF52540">
    <property type="entry name" value="P-loop containing nucleoside triphosphate hydrolases"/>
    <property type="match status" value="1"/>
</dbReference>
<keyword evidence="3" id="KW-0378">Hydrolase</keyword>
<dbReference type="Gene3D" id="2.40.50.140">
    <property type="entry name" value="Nucleic acid-binding proteins"/>
    <property type="match status" value="1"/>
</dbReference>
<dbReference type="GO" id="GO:0016787">
    <property type="term" value="F:hydrolase activity"/>
    <property type="evidence" value="ECO:0007669"/>
    <property type="project" value="UniProtKB-KW"/>
</dbReference>
<evidence type="ECO:0000313" key="10">
    <source>
        <dbReference type="EMBL" id="MCZ9289283.1"/>
    </source>
</evidence>
<dbReference type="SUPFAM" id="SSF50249">
    <property type="entry name" value="Nucleic acid-binding proteins"/>
    <property type="match status" value="1"/>
</dbReference>
<name>A0A9X3LN02_9CORY</name>
<evidence type="ECO:0000256" key="2">
    <source>
        <dbReference type="ARBA" id="ARBA00022763"/>
    </source>
</evidence>
<keyword evidence="11" id="KW-1185">Reference proteome</keyword>
<keyword evidence="2" id="KW-0227">DNA damage</keyword>
<dbReference type="InterPro" id="IPR012340">
    <property type="entry name" value="NA-bd_OB-fold"/>
</dbReference>
<dbReference type="PROSITE" id="PS51192">
    <property type="entry name" value="HELICASE_ATP_BIND_1"/>
    <property type="match status" value="1"/>
</dbReference>
<dbReference type="InterPro" id="IPR011545">
    <property type="entry name" value="DEAD/DEAH_box_helicase_dom"/>
</dbReference>
<dbReference type="Pfam" id="PF00270">
    <property type="entry name" value="DEAD"/>
    <property type="match status" value="1"/>
</dbReference>
<evidence type="ECO:0000256" key="6">
    <source>
        <dbReference type="ARBA" id="ARBA00023125"/>
    </source>
</evidence>
<reference evidence="10" key="1">
    <citation type="submission" date="2022-02" db="EMBL/GenBank/DDBJ databases">
        <title>Corynebacterium sp. from urogenital microbiome.</title>
        <authorList>
            <person name="Cappelli E.A."/>
            <person name="Ribeiro T.G."/>
            <person name="Peixe L."/>
        </authorList>
    </citation>
    <scope>NUCLEOTIDE SEQUENCE</scope>
    <source>
        <strain evidence="10">C8Ua_174</strain>
    </source>
</reference>
<dbReference type="RefSeq" id="WP_269944220.1">
    <property type="nucleotide sequence ID" value="NZ_JAKMUT010000002.1"/>
</dbReference>
<evidence type="ECO:0000259" key="8">
    <source>
        <dbReference type="PROSITE" id="PS51192"/>
    </source>
</evidence>
<dbReference type="Pfam" id="PF00271">
    <property type="entry name" value="Helicase_C"/>
    <property type="match status" value="1"/>
</dbReference>
<dbReference type="Proteomes" id="UP001146469">
    <property type="component" value="Unassembled WGS sequence"/>
</dbReference>
<dbReference type="EMBL" id="JAKMUT010000002">
    <property type="protein sequence ID" value="MCZ9289283.1"/>
    <property type="molecule type" value="Genomic_DNA"/>
</dbReference>
<proteinExistence type="predicted"/>
<dbReference type="Gene3D" id="3.40.50.300">
    <property type="entry name" value="P-loop containing nucleotide triphosphate hydrolases"/>
    <property type="match status" value="2"/>
</dbReference>
<feature type="domain" description="Helicase C-terminal" evidence="9">
    <location>
        <begin position="501"/>
        <end position="653"/>
    </location>
</feature>
<dbReference type="InterPro" id="IPR027417">
    <property type="entry name" value="P-loop_NTPase"/>
</dbReference>
<feature type="domain" description="Helicase ATP-binding" evidence="8">
    <location>
        <begin position="311"/>
        <end position="475"/>
    </location>
</feature>
<evidence type="ECO:0000256" key="7">
    <source>
        <dbReference type="ARBA" id="ARBA00023204"/>
    </source>
</evidence>
<evidence type="ECO:0000256" key="1">
    <source>
        <dbReference type="ARBA" id="ARBA00022741"/>
    </source>
</evidence>
<dbReference type="InterPro" id="IPR045562">
    <property type="entry name" value="RecG_dom3_C"/>
</dbReference>
<keyword evidence="1" id="KW-0547">Nucleotide-binding</keyword>
<dbReference type="GO" id="GO:0003677">
    <property type="term" value="F:DNA binding"/>
    <property type="evidence" value="ECO:0007669"/>
    <property type="project" value="UniProtKB-KW"/>
</dbReference>
<dbReference type="InterPro" id="IPR001650">
    <property type="entry name" value="Helicase_C-like"/>
</dbReference>
<dbReference type="SMART" id="SM00490">
    <property type="entry name" value="HELICc"/>
    <property type="match status" value="1"/>
</dbReference>